<dbReference type="Gene3D" id="1.10.10.10">
    <property type="entry name" value="Winged helix-like DNA-binding domain superfamily/Winged helix DNA-binding domain"/>
    <property type="match status" value="1"/>
</dbReference>
<dbReference type="PANTHER" id="PTHR33164">
    <property type="entry name" value="TRANSCRIPTIONAL REGULATOR, MARR FAMILY"/>
    <property type="match status" value="1"/>
</dbReference>
<dbReference type="PANTHER" id="PTHR33164:SF43">
    <property type="entry name" value="HTH-TYPE TRANSCRIPTIONAL REPRESSOR YETL"/>
    <property type="match status" value="1"/>
</dbReference>
<dbReference type="GO" id="GO:0003677">
    <property type="term" value="F:DNA binding"/>
    <property type="evidence" value="ECO:0007669"/>
    <property type="project" value="UniProtKB-KW"/>
</dbReference>
<dbReference type="PRINTS" id="PR00598">
    <property type="entry name" value="HTHMARR"/>
</dbReference>
<keyword evidence="3" id="KW-1185">Reference proteome</keyword>
<dbReference type="RefSeq" id="WP_209707717.1">
    <property type="nucleotide sequence ID" value="NZ_JAGIOO010000001.1"/>
</dbReference>
<evidence type="ECO:0000313" key="2">
    <source>
        <dbReference type="EMBL" id="MBP2479217.1"/>
    </source>
</evidence>
<dbReference type="InterPro" id="IPR036388">
    <property type="entry name" value="WH-like_DNA-bd_sf"/>
</dbReference>
<protein>
    <submittedName>
        <fullName evidence="2">DNA-binding MarR family transcriptional regulator</fullName>
    </submittedName>
</protein>
<sequence length="155" mass="17128">MDGELERAIESLEPHAGVQLLSYLTRAVRVLESSTRPVLKEGSGLDASEFDLLLKLWQLPGHRGQASEVGNAMGLTSSGITRLVSRAMEKDLVRREPDPSDGRGYLLTHTEKGKQALLAALQVHARQLDDELVGRMKTAELEVLMTLLSRIDRSR</sequence>
<comment type="caution">
    <text evidence="2">The sequence shown here is derived from an EMBL/GenBank/DDBJ whole genome shotgun (WGS) entry which is preliminary data.</text>
</comment>
<proteinExistence type="predicted"/>
<evidence type="ECO:0000259" key="1">
    <source>
        <dbReference type="PROSITE" id="PS50995"/>
    </source>
</evidence>
<reference evidence="2 3" key="1">
    <citation type="submission" date="2021-03" db="EMBL/GenBank/DDBJ databases">
        <title>Sequencing the genomes of 1000 actinobacteria strains.</title>
        <authorList>
            <person name="Klenk H.-P."/>
        </authorList>
    </citation>
    <scope>NUCLEOTIDE SEQUENCE [LARGE SCALE GENOMIC DNA]</scope>
    <source>
        <strain evidence="2 3">DSM 44580</strain>
    </source>
</reference>
<accession>A0ABS5AS44</accession>
<dbReference type="EMBL" id="JAGIOO010000001">
    <property type="protein sequence ID" value="MBP2479217.1"/>
    <property type="molecule type" value="Genomic_DNA"/>
</dbReference>
<dbReference type="SMART" id="SM00347">
    <property type="entry name" value="HTH_MARR"/>
    <property type="match status" value="1"/>
</dbReference>
<organism evidence="2 3">
    <name type="scientific">Crossiella equi</name>
    <dbReference type="NCBI Taxonomy" id="130796"/>
    <lineage>
        <taxon>Bacteria</taxon>
        <taxon>Bacillati</taxon>
        <taxon>Actinomycetota</taxon>
        <taxon>Actinomycetes</taxon>
        <taxon>Pseudonocardiales</taxon>
        <taxon>Pseudonocardiaceae</taxon>
        <taxon>Crossiella</taxon>
    </lineage>
</organism>
<dbReference type="InterPro" id="IPR000835">
    <property type="entry name" value="HTH_MarR-typ"/>
</dbReference>
<dbReference type="Proteomes" id="UP001519363">
    <property type="component" value="Unassembled WGS sequence"/>
</dbReference>
<dbReference type="SUPFAM" id="SSF46785">
    <property type="entry name" value="Winged helix' DNA-binding domain"/>
    <property type="match status" value="1"/>
</dbReference>
<keyword evidence="2" id="KW-0238">DNA-binding</keyword>
<name>A0ABS5AS44_9PSEU</name>
<feature type="domain" description="HTH marR-type" evidence="1">
    <location>
        <begin position="17"/>
        <end position="153"/>
    </location>
</feature>
<evidence type="ECO:0000313" key="3">
    <source>
        <dbReference type="Proteomes" id="UP001519363"/>
    </source>
</evidence>
<dbReference type="PROSITE" id="PS50995">
    <property type="entry name" value="HTH_MARR_2"/>
    <property type="match status" value="1"/>
</dbReference>
<dbReference type="InterPro" id="IPR036390">
    <property type="entry name" value="WH_DNA-bd_sf"/>
</dbReference>
<gene>
    <name evidence="2" type="ORF">JOF53_008089</name>
</gene>
<dbReference type="Pfam" id="PF01047">
    <property type="entry name" value="MarR"/>
    <property type="match status" value="1"/>
</dbReference>
<dbReference type="InterPro" id="IPR039422">
    <property type="entry name" value="MarR/SlyA-like"/>
</dbReference>